<gene>
    <name evidence="2" type="ORF">SAMN05421870_103441</name>
</gene>
<accession>A0A1H9RC51</accession>
<dbReference type="OrthoDB" id="5296450at2"/>
<dbReference type="AlphaFoldDB" id="A0A1H9RC51"/>
<evidence type="ECO:0000313" key="2">
    <source>
        <dbReference type="EMBL" id="SER70292.1"/>
    </source>
</evidence>
<dbReference type="RefSeq" id="WP_074999677.1">
    <property type="nucleotide sequence ID" value="NZ_FOGO01000003.1"/>
</dbReference>
<evidence type="ECO:0000259" key="1">
    <source>
        <dbReference type="Pfam" id="PF01841"/>
    </source>
</evidence>
<dbReference type="Pfam" id="PF01841">
    <property type="entry name" value="Transglut_core"/>
    <property type="match status" value="1"/>
</dbReference>
<dbReference type="PANTHER" id="PTHR33490:SF3">
    <property type="entry name" value="CONSERVED INTEGRAL MEMBRANE PROTEIN"/>
    <property type="match status" value="1"/>
</dbReference>
<dbReference type="InterPro" id="IPR002931">
    <property type="entry name" value="Transglutaminase-like"/>
</dbReference>
<keyword evidence="3" id="KW-1185">Reference proteome</keyword>
<dbReference type="SUPFAM" id="SSF54001">
    <property type="entry name" value="Cysteine proteinases"/>
    <property type="match status" value="1"/>
</dbReference>
<dbReference type="PANTHER" id="PTHR33490">
    <property type="entry name" value="BLR5614 PROTEIN-RELATED"/>
    <property type="match status" value="1"/>
</dbReference>
<protein>
    <submittedName>
        <fullName evidence="2">Transglutaminase-like superfamily protein</fullName>
    </submittedName>
</protein>
<evidence type="ECO:0000313" key="3">
    <source>
        <dbReference type="Proteomes" id="UP000182841"/>
    </source>
</evidence>
<reference evidence="3" key="1">
    <citation type="submission" date="2016-10" db="EMBL/GenBank/DDBJ databases">
        <authorList>
            <person name="Varghese N."/>
            <person name="Submissions S."/>
        </authorList>
    </citation>
    <scope>NUCLEOTIDE SEQUENCE [LARGE SCALE GENOMIC DNA]</scope>
    <source>
        <strain evidence="3">CGMCC 4.6825</strain>
    </source>
</reference>
<name>A0A1H9RC51_9ACTN</name>
<organism evidence="2 3">
    <name type="scientific">Streptomyces qinglanensis</name>
    <dbReference type="NCBI Taxonomy" id="943816"/>
    <lineage>
        <taxon>Bacteria</taxon>
        <taxon>Bacillati</taxon>
        <taxon>Actinomycetota</taxon>
        <taxon>Actinomycetes</taxon>
        <taxon>Kitasatosporales</taxon>
        <taxon>Streptomycetaceae</taxon>
        <taxon>Streptomyces</taxon>
    </lineage>
</organism>
<dbReference type="Gene3D" id="3.10.620.30">
    <property type="match status" value="1"/>
</dbReference>
<feature type="domain" description="Transglutaminase-like" evidence="1">
    <location>
        <begin position="29"/>
        <end position="119"/>
    </location>
</feature>
<proteinExistence type="predicted"/>
<sequence length="193" mass="21322">MKLTPVTADESAYLAADDVVDHTHPLVRETAARLRSGADGDTAAYARAAYEFVRDTIPHSADVEDWRITCRASDVLAQRVGICHAKSHALVALLRAEGVPAGFCYQKLNVLHGLIAVRLPGSRHWVRQDARGNKPGVNAQFRLDREQLAFPVWPEKGECDYPVLYAEPHPVVVRALRQATGPARLWQLLDTAL</sequence>
<dbReference type="InterPro" id="IPR038765">
    <property type="entry name" value="Papain-like_cys_pep_sf"/>
</dbReference>
<dbReference type="EMBL" id="FOGO01000003">
    <property type="protein sequence ID" value="SER70292.1"/>
    <property type="molecule type" value="Genomic_DNA"/>
</dbReference>
<dbReference type="Proteomes" id="UP000182841">
    <property type="component" value="Unassembled WGS sequence"/>
</dbReference>